<geneLocation type="plasmid" evidence="2 3">
    <name>pYZ1</name>
</geneLocation>
<feature type="domain" description="TNase-like" evidence="1">
    <location>
        <begin position="32"/>
        <end position="108"/>
    </location>
</feature>
<dbReference type="Pfam" id="PF00565">
    <property type="entry name" value="SNase"/>
    <property type="match status" value="1"/>
</dbReference>
<evidence type="ECO:0000313" key="3">
    <source>
        <dbReference type="Proteomes" id="UP000077405"/>
    </source>
</evidence>
<protein>
    <recommendedName>
        <fullName evidence="1">TNase-like domain-containing protein</fullName>
    </recommendedName>
</protein>
<evidence type="ECO:0000259" key="1">
    <source>
        <dbReference type="Pfam" id="PF00565"/>
    </source>
</evidence>
<organism evidence="2 3">
    <name type="scientific">Azospirillum humicireducens</name>
    <dbReference type="NCBI Taxonomy" id="1226968"/>
    <lineage>
        <taxon>Bacteria</taxon>
        <taxon>Pseudomonadati</taxon>
        <taxon>Pseudomonadota</taxon>
        <taxon>Alphaproteobacteria</taxon>
        <taxon>Rhodospirillales</taxon>
        <taxon>Azospirillaceae</taxon>
        <taxon>Azospirillum</taxon>
    </lineage>
</organism>
<keyword evidence="3" id="KW-1185">Reference proteome</keyword>
<dbReference type="KEGG" id="ahu:A6A40_16600"/>
<sequence>MIISARHLALFGIISPDPELFCSENGRPWRCGQTAQAAIESYVGSKDIYCSIELENKNGDASATCFADGKDVAAWMVSEGWAFSNRLQASRYISAEAEAKFAKRGLWRSLFNQKDFGNNDGKSP</sequence>
<reference evidence="2 3" key="1">
    <citation type="submission" date="2018-04" db="EMBL/GenBank/DDBJ databases">
        <title>Complete genome sequence of the nitrogen-fixing bacterium Azospirillum humicireducens type strain SgZ-5.</title>
        <authorList>
            <person name="Yu Z."/>
        </authorList>
    </citation>
    <scope>NUCLEOTIDE SEQUENCE [LARGE SCALE GENOMIC DNA]</scope>
    <source>
        <strain evidence="2 3">SgZ-5</strain>
        <plasmid evidence="2 3">pYZ1</plasmid>
    </source>
</reference>
<evidence type="ECO:0000313" key="2">
    <source>
        <dbReference type="EMBL" id="AWB06682.1"/>
    </source>
</evidence>
<dbReference type="InterPro" id="IPR016071">
    <property type="entry name" value="Staphylococal_nuclease_OB-fold"/>
</dbReference>
<proteinExistence type="predicted"/>
<dbReference type="SUPFAM" id="SSF50199">
    <property type="entry name" value="Staphylococcal nuclease"/>
    <property type="match status" value="1"/>
</dbReference>
<dbReference type="Gene3D" id="2.40.50.90">
    <property type="match status" value="1"/>
</dbReference>
<accession>A0A2R4VQJ0</accession>
<dbReference type="AlphaFoldDB" id="A0A2R4VQJ0"/>
<dbReference type="EMBL" id="CP028902">
    <property type="protein sequence ID" value="AWB06682.1"/>
    <property type="molecule type" value="Genomic_DNA"/>
</dbReference>
<dbReference type="InterPro" id="IPR035437">
    <property type="entry name" value="SNase_OB-fold_sf"/>
</dbReference>
<name>A0A2R4VQJ0_9PROT</name>
<dbReference type="Proteomes" id="UP000077405">
    <property type="component" value="Plasmid pYZ1"/>
</dbReference>
<gene>
    <name evidence="2" type="ORF">A6A40_16600</name>
</gene>
<keyword evidence="2" id="KW-0614">Plasmid</keyword>